<dbReference type="PANTHER" id="PTHR10291:SF0">
    <property type="entry name" value="DEHYDRODOLICHYL DIPHOSPHATE SYNTHASE 2"/>
    <property type="match status" value="1"/>
</dbReference>
<dbReference type="InterPro" id="IPR001441">
    <property type="entry name" value="UPP_synth-like"/>
</dbReference>
<feature type="binding site" evidence="2">
    <location>
        <begin position="197"/>
        <end position="199"/>
    </location>
    <ligand>
        <name>substrate</name>
    </ligand>
</feature>
<dbReference type="Proteomes" id="UP000178272">
    <property type="component" value="Unassembled WGS sequence"/>
</dbReference>
<evidence type="ECO:0000313" key="4">
    <source>
        <dbReference type="Proteomes" id="UP000178272"/>
    </source>
</evidence>
<comment type="caution">
    <text evidence="3">The sequence shown here is derived from an EMBL/GenBank/DDBJ whole genome shotgun (WGS) entry which is preliminary data.</text>
</comment>
<sequence length="427" mass="49371">MKQNHILVLPHGTKIPNHIVIIPDGDRRWARTRGLSPSEGHVAGIKNMIALAKTTRDWGIHTVSVWGLSTENWHERPKDEVELLMKGIYKALDKYYQEMQKDGVRLVHLGRKDRLPKFLVDKISEVEENTFKNTNHVFNVGLDYNGWDEIVRATQKIVKSGIPAEKIDRKMIDANLDTAGQPYPNIDLYIRTSGEQRTSGFMMWQADYAEFYWENDHFPDFSSEKLELAILDYSRRRRRFGGNDAVEHLSFKPEVTAKFELAWWRLRKVPEGMRLRDYAMKHLKEQFGLSGKLAIQAAKLLVEAMLEEKKSKFDKARAATKRFYKLIKDELKLAFEPEIVASLEVKMNKELASKDSIESSFEAEQTAKELYAEVYRISLLQAAKAAHLRVLAVVERNLAEAGMGEGHWTKAEDYLQKYYRALKERVA</sequence>
<comment type="subunit">
    <text evidence="2">Homodimer.</text>
</comment>
<dbReference type="NCBIfam" id="TIGR00055">
    <property type="entry name" value="uppS"/>
    <property type="match status" value="1"/>
</dbReference>
<dbReference type="AlphaFoldDB" id="A0A1G1V9S7"/>
<dbReference type="STRING" id="1797517.A3F61_00455"/>
<comment type="caution">
    <text evidence="2">Lacks conserved residue(s) required for the propagation of feature annotation.</text>
</comment>
<comment type="function">
    <text evidence="2">Catalyzes the condensation of isopentenyl diphosphate (IPP) with allylic pyrophosphates generating different type of terpenoids.</text>
</comment>
<dbReference type="EMBL" id="MHCA01000024">
    <property type="protein sequence ID" value="OGY12218.1"/>
    <property type="molecule type" value="Genomic_DNA"/>
</dbReference>
<dbReference type="Gene3D" id="3.40.1180.10">
    <property type="entry name" value="Decaprenyl diphosphate synthase-like"/>
    <property type="match status" value="1"/>
</dbReference>
<gene>
    <name evidence="3" type="ORF">A3F61_00455</name>
</gene>
<proteinExistence type="inferred from homology"/>
<feature type="binding site" evidence="2">
    <location>
        <position position="73"/>
    </location>
    <ligand>
        <name>substrate</name>
    </ligand>
</feature>
<protein>
    <recommendedName>
        <fullName evidence="2">Isoprenyl transferase</fullName>
        <ecNumber evidence="2">2.5.1.-</ecNumber>
    </recommendedName>
</protein>
<keyword evidence="1 2" id="KW-0808">Transferase</keyword>
<evidence type="ECO:0000256" key="2">
    <source>
        <dbReference type="HAMAP-Rule" id="MF_01139"/>
    </source>
</evidence>
<feature type="binding site" evidence="2">
    <location>
        <position position="24"/>
    </location>
    <ligand>
        <name>Mg(2+)</name>
        <dbReference type="ChEBI" id="CHEBI:18420"/>
    </ligand>
</feature>
<feature type="binding site" evidence="2">
    <location>
        <position position="210"/>
    </location>
    <ligand>
        <name>Mg(2+)</name>
        <dbReference type="ChEBI" id="CHEBI:18420"/>
    </ligand>
</feature>
<dbReference type="EC" id="2.5.1.-" evidence="2"/>
<reference evidence="3 4" key="1">
    <citation type="journal article" date="2016" name="Nat. Commun.">
        <title>Thousands of microbial genomes shed light on interconnected biogeochemical processes in an aquifer system.</title>
        <authorList>
            <person name="Anantharaman K."/>
            <person name="Brown C.T."/>
            <person name="Hug L.A."/>
            <person name="Sharon I."/>
            <person name="Castelle C.J."/>
            <person name="Probst A.J."/>
            <person name="Thomas B.C."/>
            <person name="Singh A."/>
            <person name="Wilkins M.J."/>
            <person name="Karaoz U."/>
            <person name="Brodie E.L."/>
            <person name="Williams K.H."/>
            <person name="Hubbard S.S."/>
            <person name="Banfield J.F."/>
        </authorList>
    </citation>
    <scope>NUCLEOTIDE SEQUENCE [LARGE SCALE GENOMIC DNA]</scope>
</reference>
<feature type="binding site" evidence="2">
    <location>
        <position position="191"/>
    </location>
    <ligand>
        <name>substrate</name>
    </ligand>
</feature>
<dbReference type="CDD" id="cd00475">
    <property type="entry name" value="Cis_IPPS"/>
    <property type="match status" value="1"/>
</dbReference>
<comment type="cofactor">
    <cofactor evidence="2">
        <name>Mg(2+)</name>
        <dbReference type="ChEBI" id="CHEBI:18420"/>
    </cofactor>
    <text evidence="2">Binds 2 magnesium ions per subunit.</text>
</comment>
<name>A0A1G1V9S7_9BACT</name>
<dbReference type="GO" id="GO:0016094">
    <property type="term" value="P:polyprenol biosynthetic process"/>
    <property type="evidence" value="ECO:0007669"/>
    <property type="project" value="TreeGrafter"/>
</dbReference>
<dbReference type="SUPFAM" id="SSF64005">
    <property type="entry name" value="Undecaprenyl diphosphate synthase"/>
    <property type="match status" value="1"/>
</dbReference>
<dbReference type="GO" id="GO:0000287">
    <property type="term" value="F:magnesium ion binding"/>
    <property type="evidence" value="ECO:0007669"/>
    <property type="project" value="UniProtKB-UniRule"/>
</dbReference>
<dbReference type="GO" id="GO:0045547">
    <property type="term" value="F:ditrans,polycis-polyprenyl diphosphate synthase [(2E,6E)-farnesyl diphosphate specific] activity"/>
    <property type="evidence" value="ECO:0007669"/>
    <property type="project" value="TreeGrafter"/>
</dbReference>
<accession>A0A1G1V9S7</accession>
<dbReference type="HAMAP" id="MF_01139">
    <property type="entry name" value="ISPT"/>
    <property type="match status" value="1"/>
</dbReference>
<feature type="binding site" evidence="2">
    <location>
        <position position="29"/>
    </location>
    <ligand>
        <name>substrate</name>
    </ligand>
</feature>
<organism evidence="3 4">
    <name type="scientific">Candidatus Blackburnbacteria bacterium RIFCSPHIGHO2_12_FULL_41_13b</name>
    <dbReference type="NCBI Taxonomy" id="1797517"/>
    <lineage>
        <taxon>Bacteria</taxon>
        <taxon>Candidatus Blackburniibacteriota</taxon>
    </lineage>
</organism>
<evidence type="ECO:0000256" key="1">
    <source>
        <dbReference type="ARBA" id="ARBA00022679"/>
    </source>
</evidence>
<dbReference type="PANTHER" id="PTHR10291">
    <property type="entry name" value="DEHYDRODOLICHYL DIPHOSPHATE SYNTHASE FAMILY MEMBER"/>
    <property type="match status" value="1"/>
</dbReference>
<dbReference type="InterPro" id="IPR036424">
    <property type="entry name" value="UPP_synth-like_sf"/>
</dbReference>
<feature type="active site" evidence="2">
    <location>
        <position position="24"/>
    </location>
</feature>
<feature type="binding site" evidence="2">
    <location>
        <begin position="69"/>
        <end position="71"/>
    </location>
    <ligand>
        <name>substrate</name>
    </ligand>
</feature>
<feature type="active site" description="Proton acceptor" evidence="2">
    <location>
        <position position="72"/>
    </location>
</feature>
<feature type="binding site" evidence="2">
    <location>
        <position position="41"/>
    </location>
    <ligand>
        <name>substrate</name>
    </ligand>
</feature>
<keyword evidence="2" id="KW-0479">Metal-binding</keyword>
<feature type="binding site" evidence="2">
    <location>
        <position position="76"/>
    </location>
    <ligand>
        <name>substrate</name>
    </ligand>
</feature>
<dbReference type="Pfam" id="PF01255">
    <property type="entry name" value="Prenyltransf"/>
    <property type="match status" value="1"/>
</dbReference>
<keyword evidence="2" id="KW-0460">Magnesium</keyword>
<comment type="similarity">
    <text evidence="2">Belongs to the UPP synthase family.</text>
</comment>
<evidence type="ECO:0000313" key="3">
    <source>
        <dbReference type="EMBL" id="OGY12218.1"/>
    </source>
</evidence>